<feature type="non-terminal residue" evidence="1">
    <location>
        <position position="1"/>
    </location>
</feature>
<dbReference type="EMBL" id="JABEZX010000004">
    <property type="protein sequence ID" value="MBA0554479.1"/>
    <property type="molecule type" value="Genomic_DNA"/>
</dbReference>
<sequence>MKVKSYYDNLASCGEIISDNEHVIIILNGLSLKYEPVIMFITTSQVPYSVQGVTTMLLDVEARKTGHLVDRCYYRFDVFYKSVSYRPPLQANACEFAHVTTSYWSNSFNAMPQSTNAPFSPTLILGSSPQAYISTPNTIGDNAWYPNSSATRYLTYSTTSMGESAPYSGP</sequence>
<accession>A0A7J8LPX2</accession>
<dbReference type="AlphaFoldDB" id="A0A7J8LPX2"/>
<name>A0A7J8LPX2_9ROSI</name>
<organism evidence="1 2">
    <name type="scientific">Gossypium lobatum</name>
    <dbReference type="NCBI Taxonomy" id="34289"/>
    <lineage>
        <taxon>Eukaryota</taxon>
        <taxon>Viridiplantae</taxon>
        <taxon>Streptophyta</taxon>
        <taxon>Embryophyta</taxon>
        <taxon>Tracheophyta</taxon>
        <taxon>Spermatophyta</taxon>
        <taxon>Magnoliopsida</taxon>
        <taxon>eudicotyledons</taxon>
        <taxon>Gunneridae</taxon>
        <taxon>Pentapetalae</taxon>
        <taxon>rosids</taxon>
        <taxon>malvids</taxon>
        <taxon>Malvales</taxon>
        <taxon>Malvaceae</taxon>
        <taxon>Malvoideae</taxon>
        <taxon>Gossypium</taxon>
    </lineage>
</organism>
<reference evidence="1 2" key="1">
    <citation type="journal article" date="2019" name="Genome Biol. Evol.">
        <title>Insights into the evolution of the New World diploid cottons (Gossypium, subgenus Houzingenia) based on genome sequencing.</title>
        <authorList>
            <person name="Grover C.E."/>
            <person name="Arick M.A. 2nd"/>
            <person name="Thrash A."/>
            <person name="Conover J.L."/>
            <person name="Sanders W.S."/>
            <person name="Peterson D.G."/>
            <person name="Frelichowski J.E."/>
            <person name="Scheffler J.A."/>
            <person name="Scheffler B.E."/>
            <person name="Wendel J.F."/>
        </authorList>
    </citation>
    <scope>NUCLEOTIDE SEQUENCE [LARGE SCALE GENOMIC DNA]</scope>
    <source>
        <strain evidence="1">157</strain>
        <tissue evidence="1">Leaf</tissue>
    </source>
</reference>
<gene>
    <name evidence="1" type="ORF">Golob_013578</name>
</gene>
<evidence type="ECO:0000313" key="2">
    <source>
        <dbReference type="Proteomes" id="UP000593572"/>
    </source>
</evidence>
<evidence type="ECO:0000313" key="1">
    <source>
        <dbReference type="EMBL" id="MBA0554479.1"/>
    </source>
</evidence>
<dbReference type="PANTHER" id="PTHR47481">
    <property type="match status" value="1"/>
</dbReference>
<proteinExistence type="predicted"/>
<keyword evidence="2" id="KW-1185">Reference proteome</keyword>
<comment type="caution">
    <text evidence="1">The sequence shown here is derived from an EMBL/GenBank/DDBJ whole genome shotgun (WGS) entry which is preliminary data.</text>
</comment>
<dbReference type="PANTHER" id="PTHR47481:SF30">
    <property type="entry name" value="CCHC-TYPE DOMAIN-CONTAINING PROTEIN"/>
    <property type="match status" value="1"/>
</dbReference>
<dbReference type="Proteomes" id="UP000593572">
    <property type="component" value="Unassembled WGS sequence"/>
</dbReference>
<protein>
    <submittedName>
        <fullName evidence="1">Uncharacterized protein</fullName>
    </submittedName>
</protein>